<gene>
    <name evidence="1" type="ORF">GCM10012285_55210</name>
</gene>
<organism evidence="1 2">
    <name type="scientific">Streptomyces kronopolitis</name>
    <dbReference type="NCBI Taxonomy" id="1612435"/>
    <lineage>
        <taxon>Bacteria</taxon>
        <taxon>Bacillati</taxon>
        <taxon>Actinomycetota</taxon>
        <taxon>Actinomycetes</taxon>
        <taxon>Kitasatosporales</taxon>
        <taxon>Streptomycetaceae</taxon>
        <taxon>Streptomyces</taxon>
    </lineage>
</organism>
<sequence length="77" mass="8787">MAALVYFKKITEDSDAIVYSFGEGPSEMARHLTMERNTRRSQPDDGSSDYSFLKASRKINAMYEQANEWPERGMSVS</sequence>
<evidence type="ECO:0000313" key="1">
    <source>
        <dbReference type="EMBL" id="GGN58674.1"/>
    </source>
</evidence>
<dbReference type="RefSeq" id="WP_189102513.1">
    <property type="nucleotide sequence ID" value="NZ_BMND01000031.1"/>
</dbReference>
<keyword evidence="2" id="KW-1185">Reference proteome</keyword>
<comment type="caution">
    <text evidence="1">The sequence shown here is derived from an EMBL/GenBank/DDBJ whole genome shotgun (WGS) entry which is preliminary data.</text>
</comment>
<name>A0ABQ2JYM4_9ACTN</name>
<accession>A0ABQ2JYM4</accession>
<dbReference type="Proteomes" id="UP000600080">
    <property type="component" value="Unassembled WGS sequence"/>
</dbReference>
<dbReference type="EMBL" id="BMND01000031">
    <property type="protein sequence ID" value="GGN58674.1"/>
    <property type="molecule type" value="Genomic_DNA"/>
</dbReference>
<protein>
    <submittedName>
        <fullName evidence="1">Uncharacterized protein</fullName>
    </submittedName>
</protein>
<proteinExistence type="predicted"/>
<reference evidence="2" key="1">
    <citation type="journal article" date="2019" name="Int. J. Syst. Evol. Microbiol.">
        <title>The Global Catalogue of Microorganisms (GCM) 10K type strain sequencing project: providing services to taxonomists for standard genome sequencing and annotation.</title>
        <authorList>
            <consortium name="The Broad Institute Genomics Platform"/>
            <consortium name="The Broad Institute Genome Sequencing Center for Infectious Disease"/>
            <person name="Wu L."/>
            <person name="Ma J."/>
        </authorList>
    </citation>
    <scope>NUCLEOTIDE SEQUENCE [LARGE SCALE GENOMIC DNA]</scope>
    <source>
        <strain evidence="2">CGMCC 4.7323</strain>
    </source>
</reference>
<dbReference type="GeneID" id="301551197"/>
<evidence type="ECO:0000313" key="2">
    <source>
        <dbReference type="Proteomes" id="UP000600080"/>
    </source>
</evidence>